<dbReference type="Gene3D" id="2.60.120.10">
    <property type="entry name" value="Jelly Rolls"/>
    <property type="match status" value="1"/>
</dbReference>
<feature type="region of interest" description="Disordered" evidence="1">
    <location>
        <begin position="75"/>
        <end position="119"/>
    </location>
</feature>
<dbReference type="AlphaFoldDB" id="A0A554N8E4"/>
<comment type="caution">
    <text evidence="3">The sequence shown here is derived from an EMBL/GenBank/DDBJ whole genome shotgun (WGS) entry which is preliminary data.</text>
</comment>
<proteinExistence type="predicted"/>
<dbReference type="CDD" id="cd02238">
    <property type="entry name" value="cupin_KdgF"/>
    <property type="match status" value="1"/>
</dbReference>
<dbReference type="PANTHER" id="PTHR40112">
    <property type="entry name" value="H2HPP ISOMERASE"/>
    <property type="match status" value="1"/>
</dbReference>
<gene>
    <name evidence="3" type="ORF">DP107_10895</name>
</gene>
<feature type="compositionally biased region" description="Acidic residues" evidence="1">
    <location>
        <begin position="110"/>
        <end position="119"/>
    </location>
</feature>
<dbReference type="InParanoid" id="A0A554N8E4"/>
<feature type="domain" description="Cupin type-2" evidence="2">
    <location>
        <begin position="33"/>
        <end position="99"/>
    </location>
</feature>
<evidence type="ECO:0000256" key="1">
    <source>
        <dbReference type="SAM" id="MobiDB-lite"/>
    </source>
</evidence>
<accession>A0A554N8E4</accession>
<dbReference type="PANTHER" id="PTHR40112:SF1">
    <property type="entry name" value="H2HPP ISOMERASE"/>
    <property type="match status" value="1"/>
</dbReference>
<evidence type="ECO:0000259" key="2">
    <source>
        <dbReference type="Pfam" id="PF07883"/>
    </source>
</evidence>
<dbReference type="SUPFAM" id="SSF51182">
    <property type="entry name" value="RmlC-like cupins"/>
    <property type="match status" value="1"/>
</dbReference>
<dbReference type="InterPro" id="IPR013096">
    <property type="entry name" value="Cupin_2"/>
</dbReference>
<reference evidence="3 4" key="1">
    <citation type="submission" date="2018-06" db="EMBL/GenBank/DDBJ databases">
        <title>Natronomonas sp. F16-60 a new haloarchaeon isolated from a solar saltern of Isla Cristina, Huelva, Spain.</title>
        <authorList>
            <person name="Duran-Viseras A."/>
            <person name="Sanchez-Porro C."/>
            <person name="Ventosa A."/>
        </authorList>
    </citation>
    <scope>NUCLEOTIDE SEQUENCE [LARGE SCALE GENOMIC DNA]</scope>
    <source>
        <strain evidence="3 4">F16-60</strain>
    </source>
</reference>
<dbReference type="InterPro" id="IPR011051">
    <property type="entry name" value="RmlC_Cupin_sf"/>
</dbReference>
<protein>
    <submittedName>
        <fullName evidence="3">Cupin domain-containing protein</fullName>
    </submittedName>
</protein>
<dbReference type="Proteomes" id="UP000319894">
    <property type="component" value="Unassembled WGS sequence"/>
</dbReference>
<name>A0A554N8E4_9EURY</name>
<dbReference type="EMBL" id="QMDX01000006">
    <property type="protein sequence ID" value="TSD13673.1"/>
    <property type="molecule type" value="Genomic_DNA"/>
</dbReference>
<keyword evidence="4" id="KW-1185">Reference proteome</keyword>
<organism evidence="3 4">
    <name type="scientific">Haloglomus irregulare</name>
    <dbReference type="NCBI Taxonomy" id="2234134"/>
    <lineage>
        <taxon>Archaea</taxon>
        <taxon>Methanobacteriati</taxon>
        <taxon>Methanobacteriota</taxon>
        <taxon>Stenosarchaea group</taxon>
        <taxon>Halobacteria</taxon>
        <taxon>Halobacteriales</taxon>
        <taxon>Natronomonadaceae</taxon>
        <taxon>Haloglomus</taxon>
    </lineage>
</organism>
<dbReference type="Pfam" id="PF07883">
    <property type="entry name" value="Cupin_2"/>
    <property type="match status" value="1"/>
</dbReference>
<sequence length="119" mass="12646">MHHVADEDRRAVEAVPGVHLTQLAAGEEMSVQRFRIEPGAEVPEHDHHHEQTGYVVSGTLTFTVGGETYAVGPGDSYAIPGAEPHSAVNDGDEPVVGVDTFAPPRPDPDWAPDGETNAD</sequence>
<evidence type="ECO:0000313" key="3">
    <source>
        <dbReference type="EMBL" id="TSD13673.1"/>
    </source>
</evidence>
<evidence type="ECO:0000313" key="4">
    <source>
        <dbReference type="Proteomes" id="UP000319894"/>
    </source>
</evidence>
<dbReference type="RefSeq" id="WP_144262195.1">
    <property type="nucleotide sequence ID" value="NZ_QMDX01000006.1"/>
</dbReference>
<dbReference type="OrthoDB" id="114121at2157"/>
<dbReference type="InterPro" id="IPR014710">
    <property type="entry name" value="RmlC-like_jellyroll"/>
</dbReference>
<dbReference type="InterPro" id="IPR052535">
    <property type="entry name" value="Bacilysin_H2HPP_isomerase"/>
</dbReference>